<dbReference type="Pfam" id="PF25225">
    <property type="entry name" value="DUF7843"/>
    <property type="match status" value="1"/>
</dbReference>
<dbReference type="EMBL" id="JAUOPB010000011">
    <property type="protein sequence ID" value="MDO6423813.1"/>
    <property type="molecule type" value="Genomic_DNA"/>
</dbReference>
<name>A0AAW7X810_9GAMM</name>
<evidence type="ECO:0000313" key="5">
    <source>
        <dbReference type="Proteomes" id="UP001169760"/>
    </source>
</evidence>
<dbReference type="InterPro" id="IPR025178">
    <property type="entry name" value="Lnb_N"/>
</dbReference>
<organism evidence="4 5">
    <name type="scientific">Saccharophagus degradans</name>
    <dbReference type="NCBI Taxonomy" id="86304"/>
    <lineage>
        <taxon>Bacteria</taxon>
        <taxon>Pseudomonadati</taxon>
        <taxon>Pseudomonadota</taxon>
        <taxon>Gammaproteobacteria</taxon>
        <taxon>Cellvibrionales</taxon>
        <taxon>Cellvibrionaceae</taxon>
        <taxon>Saccharophagus</taxon>
    </lineage>
</organism>
<feature type="domain" description="Lnb N-terminal periplasmic" evidence="1">
    <location>
        <begin position="132"/>
        <end position="286"/>
    </location>
</feature>
<dbReference type="Pfam" id="PF25222">
    <property type="entry name" value="DUF7840"/>
    <property type="match status" value="1"/>
</dbReference>
<gene>
    <name evidence="4" type="ORF">Q4521_15120</name>
</gene>
<dbReference type="RefSeq" id="WP_303493366.1">
    <property type="nucleotide sequence ID" value="NZ_JAUOPB010000011.1"/>
</dbReference>
<proteinExistence type="predicted"/>
<sequence>MVHIKYFFPAVLFSFLFLLPVAEKVHAADLYDSKILEQLANDPIWKQLLVYEKTKSGKFSAKSSISSPSFFLSDKGSEDPHAELKATIEAFFKLDAGLSNEHAQCVFRARYIWLNGKLELDKYLPQKIDCSEYDNWTGYNQVKSLSVVYATGYLGNPASYYGHLLLKLNGDGSEGKQRLEDVTVNFGAIVPENESMLPYVIKGLVGSYDAGFTHHQYFYHSHNYGQNELRNLWEYELDIGPSDVELILAHIWELRGKKYRYFFLNKNCAYRMAEIISLANGIDVVPSQDYWVLPQTIIQNLSQNTINDENVVLNKSIVPSRQSILYEGFKELNVAEREILLGLINREITYDSPEFISLKVENKYRLLDVIMDYYQYMIIKNSDSESDLLESQYRLALSMRFALPAAPRVEPAKQIVGPESGRKASYSSFGFLNNKSSSETAIQLHIRPAYYDELDYGAAHVAHAGLAMGELSLLIENGRVDLHELSIVNVKAVNSNATGLPNDSRRGWMLNIGVEQFNEQCSPDCLVPRVEAGTGLSWTNNASRYLVSGYVIAGAQKNIFDYGVFDVSFQSDLSLTLSETVRAVAKARVATGLSDVNSRYIYSFHLRKELNVNSDVRLALTKNEGSSIGLTLGHYW</sequence>
<accession>A0AAW7X810</accession>
<feature type="domain" description="DUF7840" evidence="2">
    <location>
        <begin position="418"/>
        <end position="623"/>
    </location>
</feature>
<evidence type="ECO:0000259" key="3">
    <source>
        <dbReference type="Pfam" id="PF25225"/>
    </source>
</evidence>
<evidence type="ECO:0000259" key="2">
    <source>
        <dbReference type="Pfam" id="PF25222"/>
    </source>
</evidence>
<reference evidence="4" key="1">
    <citation type="submission" date="2023-07" db="EMBL/GenBank/DDBJ databases">
        <title>Genome content predicts the carbon catabolic preferences of heterotrophic bacteria.</title>
        <authorList>
            <person name="Gralka M."/>
        </authorList>
    </citation>
    <scope>NUCLEOTIDE SEQUENCE</scope>
    <source>
        <strain evidence="4">I3M17_2</strain>
    </source>
</reference>
<evidence type="ECO:0000313" key="4">
    <source>
        <dbReference type="EMBL" id="MDO6423813.1"/>
    </source>
</evidence>
<dbReference type="AlphaFoldDB" id="A0AAW7X810"/>
<dbReference type="InterPro" id="IPR057165">
    <property type="entry name" value="DUF7843"/>
</dbReference>
<dbReference type="Pfam" id="PF13387">
    <property type="entry name" value="Lnb_N"/>
    <property type="match status" value="1"/>
</dbReference>
<comment type="caution">
    <text evidence="4">The sequence shown here is derived from an EMBL/GenBank/DDBJ whole genome shotgun (WGS) entry which is preliminary data.</text>
</comment>
<protein>
    <submittedName>
        <fullName evidence="4">DUF4105 domain-containing protein</fullName>
    </submittedName>
</protein>
<evidence type="ECO:0000259" key="1">
    <source>
        <dbReference type="Pfam" id="PF13387"/>
    </source>
</evidence>
<feature type="domain" description="DUF7843" evidence="3">
    <location>
        <begin position="37"/>
        <end position="115"/>
    </location>
</feature>
<dbReference type="InterPro" id="IPR057162">
    <property type="entry name" value="DUF7840"/>
</dbReference>
<dbReference type="Proteomes" id="UP001169760">
    <property type="component" value="Unassembled WGS sequence"/>
</dbReference>